<dbReference type="SUPFAM" id="SSF53822">
    <property type="entry name" value="Periplasmic binding protein-like I"/>
    <property type="match status" value="1"/>
</dbReference>
<evidence type="ECO:0000256" key="1">
    <source>
        <dbReference type="ARBA" id="ARBA00004196"/>
    </source>
</evidence>
<reference evidence="4 5" key="1">
    <citation type="submission" date="2018-07" db="EMBL/GenBank/DDBJ databases">
        <title>Genomic Encyclopedia of Type Strains, Phase IV (KMG-IV): sequencing the most valuable type-strain genomes for metagenomic binning, comparative biology and taxonomic classification.</title>
        <authorList>
            <person name="Goeker M."/>
        </authorList>
    </citation>
    <scope>NUCLEOTIDE SEQUENCE [LARGE SCALE GENOMIC DNA]</scope>
    <source>
        <strain evidence="4 5">DSM 25281</strain>
    </source>
</reference>
<dbReference type="PANTHER" id="PTHR30036:SF7">
    <property type="entry name" value="ABC TRANSPORTER PERIPLASMIC-BINDING PROTEIN YPHF"/>
    <property type="match status" value="1"/>
</dbReference>
<proteinExistence type="inferred from homology"/>
<feature type="domain" description="Periplasmic binding protein" evidence="3">
    <location>
        <begin position="59"/>
        <end position="314"/>
    </location>
</feature>
<organism evidence="4 5">
    <name type="scientific">Falsibacillus pallidus</name>
    <dbReference type="NCBI Taxonomy" id="493781"/>
    <lineage>
        <taxon>Bacteria</taxon>
        <taxon>Bacillati</taxon>
        <taxon>Bacillota</taxon>
        <taxon>Bacilli</taxon>
        <taxon>Bacillales</taxon>
        <taxon>Bacillaceae</taxon>
        <taxon>Falsibacillus</taxon>
    </lineage>
</organism>
<comment type="subcellular location">
    <subcellularLocation>
        <location evidence="1">Cell envelope</location>
    </subcellularLocation>
</comment>
<dbReference type="GO" id="GO:0030246">
    <property type="term" value="F:carbohydrate binding"/>
    <property type="evidence" value="ECO:0007669"/>
    <property type="project" value="TreeGrafter"/>
</dbReference>
<accession>A0A370G7T6</accession>
<dbReference type="InterPro" id="IPR028082">
    <property type="entry name" value="Peripla_BP_I"/>
</dbReference>
<comment type="caution">
    <text evidence="4">The sequence shown here is derived from an EMBL/GenBank/DDBJ whole genome shotgun (WGS) entry which is preliminary data.</text>
</comment>
<evidence type="ECO:0000313" key="5">
    <source>
        <dbReference type="Proteomes" id="UP000255326"/>
    </source>
</evidence>
<comment type="similarity">
    <text evidence="2">Belongs to the bacterial solute-binding protein 2 family.</text>
</comment>
<protein>
    <submittedName>
        <fullName evidence="4">Ribose transport system substrate-binding protein</fullName>
    </submittedName>
</protein>
<name>A0A370G7T6_9BACI</name>
<dbReference type="InterPro" id="IPR050555">
    <property type="entry name" value="Bact_Solute-Bind_Prot2"/>
</dbReference>
<dbReference type="Pfam" id="PF13407">
    <property type="entry name" value="Peripla_BP_4"/>
    <property type="match status" value="1"/>
</dbReference>
<dbReference type="Proteomes" id="UP000255326">
    <property type="component" value="Unassembled WGS sequence"/>
</dbReference>
<dbReference type="AlphaFoldDB" id="A0A370G7T6"/>
<dbReference type="PANTHER" id="PTHR30036">
    <property type="entry name" value="D-XYLOSE-BINDING PERIPLASMIC PROTEIN"/>
    <property type="match status" value="1"/>
</dbReference>
<dbReference type="Gene3D" id="3.40.50.2300">
    <property type="match status" value="2"/>
</dbReference>
<dbReference type="InterPro" id="IPR025997">
    <property type="entry name" value="SBP_2_dom"/>
</dbReference>
<evidence type="ECO:0000259" key="3">
    <source>
        <dbReference type="Pfam" id="PF13407"/>
    </source>
</evidence>
<dbReference type="EMBL" id="QQAY01000015">
    <property type="protein sequence ID" value="RDI39166.1"/>
    <property type="molecule type" value="Genomic_DNA"/>
</dbReference>
<evidence type="ECO:0000256" key="2">
    <source>
        <dbReference type="ARBA" id="ARBA00007639"/>
    </source>
</evidence>
<dbReference type="GO" id="GO:0030288">
    <property type="term" value="C:outer membrane-bounded periplasmic space"/>
    <property type="evidence" value="ECO:0007669"/>
    <property type="project" value="TreeGrafter"/>
</dbReference>
<keyword evidence="5" id="KW-1185">Reference proteome</keyword>
<gene>
    <name evidence="4" type="ORF">DFR59_11573</name>
</gene>
<evidence type="ECO:0000313" key="4">
    <source>
        <dbReference type="EMBL" id="RDI39166.1"/>
    </source>
</evidence>
<sequence length="335" mass="37818">MRHGKKGLRHVRKTGIILLCFVCVFIFYLTAVSAEKVFHSDWQLPGDSGQKEAKYRLVLITQELETPFWDKVGQGAIEQAKKEGASLEVWGSYGHDQEDFLKKVEIAIQSKVDGIIVQGLDTEKFKTLAKVKAAFYGIPIITVANDVPMEESLRRTYVGSDQYRAGTMIARQLLADMGLSGTVVLFGNTREEYFQQQRLKGMQDVLKNYPKVHTIFAETNESKEEIIASTQDLLNKNPDVNAFIAVNANITGAMVQEIGRRYQVEPYFIYTFDDGADSLSLLKQGKLDGMIEQSPDMMGKKSVSEMMQWLRGEKVPLDMKGYHTDIRIVKAKDVQ</sequence>